<dbReference type="AlphaFoldDB" id="A0A168M3F3"/>
<dbReference type="SUPFAM" id="SSF55781">
    <property type="entry name" value="GAF domain-like"/>
    <property type="match status" value="1"/>
</dbReference>
<dbReference type="GO" id="GO:0003677">
    <property type="term" value="F:DNA binding"/>
    <property type="evidence" value="ECO:0007669"/>
    <property type="project" value="TreeGrafter"/>
</dbReference>
<dbReference type="InterPro" id="IPR014757">
    <property type="entry name" value="Tscrpt_reg_IclR_C"/>
</dbReference>
<dbReference type="PANTHER" id="PTHR30136:SF24">
    <property type="entry name" value="HTH-TYPE TRANSCRIPTIONAL REPRESSOR ALLR"/>
    <property type="match status" value="1"/>
</dbReference>
<dbReference type="PROSITE" id="PS51078">
    <property type="entry name" value="ICLR_ED"/>
    <property type="match status" value="1"/>
</dbReference>
<feature type="domain" description="IclR-ED" evidence="1">
    <location>
        <begin position="1"/>
        <end position="171"/>
    </location>
</feature>
<accession>A0A168M3F3</accession>
<dbReference type="RefSeq" id="WP_048886513.1">
    <property type="nucleotide sequence ID" value="NZ_CP011310.1"/>
</dbReference>
<dbReference type="OrthoDB" id="9807558at2"/>
<keyword evidence="3" id="KW-1185">Reference proteome</keyword>
<gene>
    <name evidence="2" type="ORF">CP97_14849</name>
</gene>
<dbReference type="InterPro" id="IPR050707">
    <property type="entry name" value="HTH_MetabolicPath_Reg"/>
</dbReference>
<dbReference type="InterPro" id="IPR029016">
    <property type="entry name" value="GAF-like_dom_sf"/>
</dbReference>
<dbReference type="GO" id="GO:0003700">
    <property type="term" value="F:DNA-binding transcription factor activity"/>
    <property type="evidence" value="ECO:0007669"/>
    <property type="project" value="TreeGrafter"/>
</dbReference>
<dbReference type="Gene3D" id="3.30.450.40">
    <property type="match status" value="1"/>
</dbReference>
<reference evidence="2 3" key="1">
    <citation type="journal article" date="2015" name="Int. J. Syst. Evol. Microbiol.">
        <title>Erythrobacter atlanticus sp. nov., a bacterium from ocean sediment able to degrade polycyclic aromatic hydrocarbons.</title>
        <authorList>
            <person name="Zhuang L."/>
            <person name="Liu Y."/>
            <person name="Wang L."/>
            <person name="Wang W."/>
            <person name="Shao Z."/>
        </authorList>
    </citation>
    <scope>NUCLEOTIDE SEQUENCE [LARGE SCALE GENOMIC DNA]</scope>
    <source>
        <strain evidence="3">s21-N3</strain>
    </source>
</reference>
<protein>
    <submittedName>
        <fullName evidence="2">Transcriptional regulator, IclR family</fullName>
    </submittedName>
</protein>
<name>A0A168M3F3_9SPHN</name>
<dbReference type="EMBL" id="CP011310">
    <property type="protein sequence ID" value="ANC50535.1"/>
    <property type="molecule type" value="Genomic_DNA"/>
</dbReference>
<dbReference type="PANTHER" id="PTHR30136">
    <property type="entry name" value="HELIX-TURN-HELIX TRANSCRIPTIONAL REGULATOR, ICLR FAMILY"/>
    <property type="match status" value="1"/>
</dbReference>
<dbReference type="Proteomes" id="UP000059113">
    <property type="component" value="Chromosome"/>
</dbReference>
<sequence>MLRKIARPILAKLSSKLNGVSHMGTWDDDMVTYIIKSAQEGKILFTQETMQLEGCCSGLAKVLLSNLDSKSFETYLKAGEFQSLTKNTITDPDKLREEIQKVKKKQYAIDNREIQEDPICIAAPIISDVLDFPLAISLSRKDLPGNYFPDVHRDLHELRKAGNTITSMVSSFVLQ</sequence>
<evidence type="ECO:0000259" key="1">
    <source>
        <dbReference type="PROSITE" id="PS51078"/>
    </source>
</evidence>
<reference evidence="3" key="2">
    <citation type="submission" date="2015-04" db="EMBL/GenBank/DDBJ databases">
        <title>The complete genome sequence of Erythrobacter sp. s21-N3.</title>
        <authorList>
            <person name="Zhuang L."/>
            <person name="Liu Y."/>
            <person name="Shao Z."/>
        </authorList>
    </citation>
    <scope>NUCLEOTIDE SEQUENCE [LARGE SCALE GENOMIC DNA]</scope>
    <source>
        <strain evidence="3">s21-N3</strain>
    </source>
</reference>
<organism evidence="2 3">
    <name type="scientific">Aurantiacibacter atlanticus</name>
    <dbReference type="NCBI Taxonomy" id="1648404"/>
    <lineage>
        <taxon>Bacteria</taxon>
        <taxon>Pseudomonadati</taxon>
        <taxon>Pseudomonadota</taxon>
        <taxon>Alphaproteobacteria</taxon>
        <taxon>Sphingomonadales</taxon>
        <taxon>Erythrobacteraceae</taxon>
        <taxon>Aurantiacibacter</taxon>
    </lineage>
</organism>
<dbReference type="Pfam" id="PF01614">
    <property type="entry name" value="IclR_C"/>
    <property type="match status" value="1"/>
</dbReference>
<dbReference type="STRING" id="1648404.CP97_14849"/>
<evidence type="ECO:0000313" key="2">
    <source>
        <dbReference type="EMBL" id="ANC50535.1"/>
    </source>
</evidence>
<dbReference type="KEGG" id="ery:CP97_14849"/>
<proteinExistence type="predicted"/>
<dbReference type="GO" id="GO:0045892">
    <property type="term" value="P:negative regulation of DNA-templated transcription"/>
    <property type="evidence" value="ECO:0007669"/>
    <property type="project" value="TreeGrafter"/>
</dbReference>
<evidence type="ECO:0000313" key="3">
    <source>
        <dbReference type="Proteomes" id="UP000059113"/>
    </source>
</evidence>